<dbReference type="OrthoDB" id="2342176at2759"/>
<organism evidence="4 5">
    <name type="scientific">Hirsutella minnesotensis 3608</name>
    <dbReference type="NCBI Taxonomy" id="1043627"/>
    <lineage>
        <taxon>Eukaryota</taxon>
        <taxon>Fungi</taxon>
        <taxon>Dikarya</taxon>
        <taxon>Ascomycota</taxon>
        <taxon>Pezizomycotina</taxon>
        <taxon>Sordariomycetes</taxon>
        <taxon>Hypocreomycetidae</taxon>
        <taxon>Hypocreales</taxon>
        <taxon>Ophiocordycipitaceae</taxon>
        <taxon>Hirsutella</taxon>
    </lineage>
</organism>
<accession>A0A0F7ZZ42</accession>
<proteinExistence type="predicted"/>
<dbReference type="Proteomes" id="UP000054481">
    <property type="component" value="Unassembled WGS sequence"/>
</dbReference>
<evidence type="ECO:0008006" key="6">
    <source>
        <dbReference type="Google" id="ProtNLM"/>
    </source>
</evidence>
<evidence type="ECO:0000256" key="3">
    <source>
        <dbReference type="SAM" id="SignalP"/>
    </source>
</evidence>
<dbReference type="AlphaFoldDB" id="A0A0F7ZZ42"/>
<dbReference type="EMBL" id="KQ030534">
    <property type="protein sequence ID" value="KJZ73567.1"/>
    <property type="molecule type" value="Genomic_DNA"/>
</dbReference>
<feature type="signal peptide" evidence="3">
    <location>
        <begin position="1"/>
        <end position="26"/>
    </location>
</feature>
<evidence type="ECO:0000256" key="2">
    <source>
        <dbReference type="SAM" id="Phobius"/>
    </source>
</evidence>
<evidence type="ECO:0000313" key="4">
    <source>
        <dbReference type="EMBL" id="KJZ73567.1"/>
    </source>
</evidence>
<keyword evidence="5" id="KW-1185">Reference proteome</keyword>
<keyword evidence="3" id="KW-0732">Signal</keyword>
<keyword evidence="2" id="KW-0472">Membrane</keyword>
<evidence type="ECO:0000256" key="1">
    <source>
        <dbReference type="SAM" id="MobiDB-lite"/>
    </source>
</evidence>
<keyword evidence="2" id="KW-0812">Transmembrane</keyword>
<keyword evidence="2" id="KW-1133">Transmembrane helix</keyword>
<protein>
    <recommendedName>
        <fullName evidence="6">SRCR domain-containing protein</fullName>
    </recommendedName>
</protein>
<reference evidence="4 5" key="1">
    <citation type="journal article" date="2014" name="Genome Biol. Evol.">
        <title>Comparative genomics and transcriptomics analyses reveal divergent lifestyle features of nematode endoparasitic fungus Hirsutella minnesotensis.</title>
        <authorList>
            <person name="Lai Y."/>
            <person name="Liu K."/>
            <person name="Zhang X."/>
            <person name="Zhang X."/>
            <person name="Li K."/>
            <person name="Wang N."/>
            <person name="Shu C."/>
            <person name="Wu Y."/>
            <person name="Wang C."/>
            <person name="Bushley K.E."/>
            <person name="Xiang M."/>
            <person name="Liu X."/>
        </authorList>
    </citation>
    <scope>NUCLEOTIDE SEQUENCE [LARGE SCALE GENOMIC DNA]</scope>
    <source>
        <strain evidence="4 5">3608</strain>
    </source>
</reference>
<feature type="transmembrane region" description="Helical" evidence="2">
    <location>
        <begin position="136"/>
        <end position="155"/>
    </location>
</feature>
<evidence type="ECO:0000313" key="5">
    <source>
        <dbReference type="Proteomes" id="UP000054481"/>
    </source>
</evidence>
<gene>
    <name evidence="4" type="ORF">HIM_07123</name>
</gene>
<sequence length="157" mass="16418">MPKRVLVLAPVACVIAMSFLVPLTLASQDLNQLSDGSIFSGDYSHIAISQSSSLLRRNEAQGSACSPEGQWNCMGSSWQRCAAGRWSTVFNCASGTVCRPVGLTGDMRVEREGGGRQGPDSAPSSSSASIARTRSLLGAGMGAAFALQMLVVICFRG</sequence>
<feature type="chain" id="PRO_5002526708" description="SRCR domain-containing protein" evidence="3">
    <location>
        <begin position="27"/>
        <end position="157"/>
    </location>
</feature>
<name>A0A0F7ZZ42_9HYPO</name>
<feature type="region of interest" description="Disordered" evidence="1">
    <location>
        <begin position="108"/>
        <end position="127"/>
    </location>
</feature>